<dbReference type="PANTHER" id="PTHR30269:SF0">
    <property type="entry name" value="MEMBRANE TRANSPORTER PROTEIN YFCA-RELATED"/>
    <property type="match status" value="1"/>
</dbReference>
<keyword evidence="6 8" id="KW-1133">Transmembrane helix</keyword>
<keyword evidence="4 8" id="KW-1003">Cell membrane</keyword>
<keyword evidence="7 8" id="KW-0472">Membrane</keyword>
<accession>A0A4U1MMD4</accession>
<reference evidence="9 10" key="1">
    <citation type="submission" date="2019-04" db="EMBL/GenBank/DDBJ databases">
        <title>Genome sequence of Bacillus hwajinpoensis strain Y2.</title>
        <authorList>
            <person name="Fair J.L."/>
            <person name="Maclea K.S."/>
        </authorList>
    </citation>
    <scope>NUCLEOTIDE SEQUENCE [LARGE SCALE GENOMIC DNA]</scope>
    <source>
        <strain evidence="9 10">Y2</strain>
    </source>
</reference>
<feature type="transmembrane region" description="Helical" evidence="8">
    <location>
        <begin position="241"/>
        <end position="259"/>
    </location>
</feature>
<dbReference type="PANTHER" id="PTHR30269">
    <property type="entry name" value="TRANSMEMBRANE PROTEIN YFCA"/>
    <property type="match status" value="1"/>
</dbReference>
<evidence type="ECO:0000256" key="8">
    <source>
        <dbReference type="RuleBase" id="RU363041"/>
    </source>
</evidence>
<dbReference type="Pfam" id="PF01925">
    <property type="entry name" value="TauE"/>
    <property type="match status" value="1"/>
</dbReference>
<evidence type="ECO:0000313" key="9">
    <source>
        <dbReference type="EMBL" id="TKD71836.1"/>
    </source>
</evidence>
<evidence type="ECO:0000256" key="3">
    <source>
        <dbReference type="ARBA" id="ARBA00022448"/>
    </source>
</evidence>
<organism evidence="9 10">
    <name type="scientific">Guptibacillus hwajinpoensis</name>
    <dbReference type="NCBI Taxonomy" id="208199"/>
    <lineage>
        <taxon>Bacteria</taxon>
        <taxon>Bacillati</taxon>
        <taxon>Bacillota</taxon>
        <taxon>Bacilli</taxon>
        <taxon>Bacillales</taxon>
        <taxon>Guptibacillaceae</taxon>
        <taxon>Guptibacillus</taxon>
    </lineage>
</organism>
<evidence type="ECO:0000256" key="4">
    <source>
        <dbReference type="ARBA" id="ARBA00022475"/>
    </source>
</evidence>
<proteinExistence type="inferred from homology"/>
<feature type="transmembrane region" description="Helical" evidence="8">
    <location>
        <begin position="113"/>
        <end position="131"/>
    </location>
</feature>
<comment type="subcellular location">
    <subcellularLocation>
        <location evidence="1 8">Cell membrane</location>
        <topology evidence="1 8">Multi-pass membrane protein</topology>
    </subcellularLocation>
</comment>
<dbReference type="GO" id="GO:0005886">
    <property type="term" value="C:plasma membrane"/>
    <property type="evidence" value="ECO:0007669"/>
    <property type="project" value="UniProtKB-SubCell"/>
</dbReference>
<evidence type="ECO:0000313" key="10">
    <source>
        <dbReference type="Proteomes" id="UP000310541"/>
    </source>
</evidence>
<evidence type="ECO:0000256" key="6">
    <source>
        <dbReference type="ARBA" id="ARBA00022989"/>
    </source>
</evidence>
<evidence type="ECO:0000256" key="7">
    <source>
        <dbReference type="ARBA" id="ARBA00023136"/>
    </source>
</evidence>
<gene>
    <name evidence="9" type="ORF">FBF83_03270</name>
</gene>
<keyword evidence="3" id="KW-0813">Transport</keyword>
<dbReference type="InterPro" id="IPR002781">
    <property type="entry name" value="TM_pro_TauE-like"/>
</dbReference>
<evidence type="ECO:0000256" key="5">
    <source>
        <dbReference type="ARBA" id="ARBA00022692"/>
    </source>
</evidence>
<name>A0A4U1MMD4_9BACL</name>
<feature type="transmembrane region" description="Helical" evidence="8">
    <location>
        <begin position="20"/>
        <end position="43"/>
    </location>
</feature>
<dbReference type="OrthoDB" id="554695at2"/>
<keyword evidence="5 8" id="KW-0812">Transmembrane</keyword>
<dbReference type="Proteomes" id="UP000310541">
    <property type="component" value="Unassembled WGS sequence"/>
</dbReference>
<sequence>MVGRIIYCRKNHKRVMLMEWLWLFGIGVIATFIGTLSGSGGLINVPAMMLLGLPIHSIISANKFSNMLSSFSSFYVLLRRKELSMTAAMKTGPIALAGGILGGLFASSLSQQALQLFAGGMLILALGLSFIRKKESNHLSRNVPTKALPFVGVIGWYDGTFGPGQATLQMHLFRQVGISYLTSIGLTRFNTFLSCTGAVVVYFFSGHLNMMIAIPLAVGSITGAQLSIRIADKLTLGQVNWLLRSMTILLILQVCYNIFTKQF</sequence>
<evidence type="ECO:0000256" key="1">
    <source>
        <dbReference type="ARBA" id="ARBA00004651"/>
    </source>
</evidence>
<feature type="transmembrane region" description="Helical" evidence="8">
    <location>
        <begin position="210"/>
        <end position="229"/>
    </location>
</feature>
<comment type="caution">
    <text evidence="9">The sequence shown here is derived from an EMBL/GenBank/DDBJ whole genome shotgun (WGS) entry which is preliminary data.</text>
</comment>
<dbReference type="InterPro" id="IPR052017">
    <property type="entry name" value="TSUP"/>
</dbReference>
<protein>
    <recommendedName>
        <fullName evidence="8">Probable membrane transporter protein</fullName>
    </recommendedName>
</protein>
<feature type="transmembrane region" description="Helical" evidence="8">
    <location>
        <begin position="55"/>
        <end position="78"/>
    </location>
</feature>
<feature type="transmembrane region" description="Helical" evidence="8">
    <location>
        <begin position="90"/>
        <end position="107"/>
    </location>
</feature>
<comment type="similarity">
    <text evidence="2 8">Belongs to the 4-toluene sulfonate uptake permease (TSUP) (TC 2.A.102) family.</text>
</comment>
<dbReference type="EMBL" id="SWFM01000001">
    <property type="protein sequence ID" value="TKD71836.1"/>
    <property type="molecule type" value="Genomic_DNA"/>
</dbReference>
<evidence type="ECO:0000256" key="2">
    <source>
        <dbReference type="ARBA" id="ARBA00009142"/>
    </source>
</evidence>
<dbReference type="AlphaFoldDB" id="A0A4U1MMD4"/>